<evidence type="ECO:0000256" key="1">
    <source>
        <dbReference type="SAM" id="MobiDB-lite"/>
    </source>
</evidence>
<dbReference type="AlphaFoldDB" id="A0A8T2NQD7"/>
<organism evidence="2 3">
    <name type="scientific">Albula glossodonta</name>
    <name type="common">roundjaw bonefish</name>
    <dbReference type="NCBI Taxonomy" id="121402"/>
    <lineage>
        <taxon>Eukaryota</taxon>
        <taxon>Metazoa</taxon>
        <taxon>Chordata</taxon>
        <taxon>Craniata</taxon>
        <taxon>Vertebrata</taxon>
        <taxon>Euteleostomi</taxon>
        <taxon>Actinopterygii</taxon>
        <taxon>Neopterygii</taxon>
        <taxon>Teleostei</taxon>
        <taxon>Albuliformes</taxon>
        <taxon>Albulidae</taxon>
        <taxon>Albula</taxon>
    </lineage>
</organism>
<dbReference type="EMBL" id="JAFBMS010000028">
    <property type="protein sequence ID" value="KAG9342449.1"/>
    <property type="molecule type" value="Genomic_DNA"/>
</dbReference>
<name>A0A8T2NQD7_9TELE</name>
<feature type="compositionally biased region" description="Polar residues" evidence="1">
    <location>
        <begin position="172"/>
        <end position="196"/>
    </location>
</feature>
<accession>A0A8T2NQD7</accession>
<comment type="caution">
    <text evidence="2">The sequence shown here is derived from an EMBL/GenBank/DDBJ whole genome shotgun (WGS) entry which is preliminary data.</text>
</comment>
<sequence length="365" mass="40601">MLTLKQAFSVAALQQSSRTQNQQCDSCPMQQLHRLCEKIEGQESWEGVVGDSIRKYVRAVEKEQVQSLHHTTQICACFPRLHPSKAKLELQRHVASLDSREQASIFESTVKSRPRTEQEENELVMSSLRGLYEERQKSHQHSRNGDLKQDQLSVNDMWRPEAGLFQVQYVGTESPLSPGASQSSTEEAPSDTQLSGSRLRLEQLKTRAKRSLTESLEGIWKGSRSRVQREGSEGADADSSSSSSTLNSSTREPSSLEDSLSSSLRPSSPLKSHNSTGDLKQLDTPTRDPQRLGFRRRASTFSHLPSSCSEDPSSPPVPQEPTAATKPKLVRHYSVSTDTPHQSNRSGSLSLGWRHGRVAASWLNI</sequence>
<dbReference type="Proteomes" id="UP000824540">
    <property type="component" value="Unassembled WGS sequence"/>
</dbReference>
<proteinExistence type="predicted"/>
<feature type="compositionally biased region" description="Polar residues" evidence="1">
    <location>
        <begin position="334"/>
        <end position="349"/>
    </location>
</feature>
<evidence type="ECO:0000313" key="2">
    <source>
        <dbReference type="EMBL" id="KAG9342449.1"/>
    </source>
</evidence>
<feature type="region of interest" description="Disordered" evidence="1">
    <location>
        <begin position="220"/>
        <end position="350"/>
    </location>
</feature>
<keyword evidence="3" id="KW-1185">Reference proteome</keyword>
<evidence type="ECO:0000313" key="3">
    <source>
        <dbReference type="Proteomes" id="UP000824540"/>
    </source>
</evidence>
<gene>
    <name evidence="2" type="ORF">JZ751_016451</name>
</gene>
<protein>
    <submittedName>
        <fullName evidence="2">Uncharacterized protein</fullName>
    </submittedName>
</protein>
<feature type="compositionally biased region" description="Low complexity" evidence="1">
    <location>
        <begin position="237"/>
        <end position="272"/>
    </location>
</feature>
<reference evidence="2" key="1">
    <citation type="thesis" date="2021" institute="BYU ScholarsArchive" country="Provo, UT, USA">
        <title>Applications of and Algorithms for Genome Assembly and Genomic Analyses with an Emphasis on Marine Teleosts.</title>
        <authorList>
            <person name="Pickett B.D."/>
        </authorList>
    </citation>
    <scope>NUCLEOTIDE SEQUENCE</scope>
    <source>
        <strain evidence="2">HI-2016</strain>
    </source>
</reference>
<dbReference type="OrthoDB" id="295078at2759"/>
<feature type="region of interest" description="Disordered" evidence="1">
    <location>
        <begin position="172"/>
        <end position="200"/>
    </location>
</feature>